<dbReference type="Proteomes" id="UP000586918">
    <property type="component" value="Unassembled WGS sequence"/>
</dbReference>
<dbReference type="PIRSF" id="PIRSF028451">
    <property type="entry name" value="UCP028451"/>
    <property type="match status" value="1"/>
</dbReference>
<dbReference type="InterPro" id="IPR015996">
    <property type="entry name" value="UCP028451"/>
</dbReference>
<dbReference type="InterPro" id="IPR012808">
    <property type="entry name" value="CHP02453"/>
</dbReference>
<organism evidence="1 2">
    <name type="scientific">Pseudonocardia bannensis</name>
    <dbReference type="NCBI Taxonomy" id="630973"/>
    <lineage>
        <taxon>Bacteria</taxon>
        <taxon>Bacillati</taxon>
        <taxon>Actinomycetota</taxon>
        <taxon>Actinomycetes</taxon>
        <taxon>Pseudonocardiales</taxon>
        <taxon>Pseudonocardiaceae</taxon>
        <taxon>Pseudonocardia</taxon>
    </lineage>
</organism>
<dbReference type="AlphaFoldDB" id="A0A848DK21"/>
<dbReference type="EMBL" id="JAAXKZ010000048">
    <property type="protein sequence ID" value="NMH92784.1"/>
    <property type="molecule type" value="Genomic_DNA"/>
</dbReference>
<accession>A0A848DK21</accession>
<gene>
    <name evidence="1" type="ORF">HF519_14625</name>
</gene>
<dbReference type="RefSeq" id="WP_169413491.1">
    <property type="nucleotide sequence ID" value="NZ_JAAXKZ010000048.1"/>
</dbReference>
<evidence type="ECO:0000313" key="2">
    <source>
        <dbReference type="Proteomes" id="UP000586918"/>
    </source>
</evidence>
<protein>
    <submittedName>
        <fullName evidence="1">DUF2461 domain-containing protein</fullName>
    </submittedName>
</protein>
<dbReference type="PANTHER" id="PTHR36452:SF1">
    <property type="entry name" value="DUF2461 DOMAIN-CONTAINING PROTEIN"/>
    <property type="match status" value="1"/>
</dbReference>
<evidence type="ECO:0000313" key="1">
    <source>
        <dbReference type="EMBL" id="NMH92784.1"/>
    </source>
</evidence>
<sequence>MTAGTEVFDGFGDGAVEFYDGLLADNSKAYWTDQKPVYDEHVRGPMLALLAALEPEFGAGKIFRPYRDVRFSHDKTPYKTHCGGFAAPYYVELSAEGLMAAAGYYRMASDQVARYRTAVADDRRGDDLASRLAAVEEAGLTVDGDLLKSRPRGVDPEHPRLGLLRHRSLYVWRRWAPDDVLHERGCLHRVADTWRTARPVAEWLADHVGPSEQPRR</sequence>
<proteinExistence type="predicted"/>
<name>A0A848DK21_9PSEU</name>
<comment type="caution">
    <text evidence="1">The sequence shown here is derived from an EMBL/GenBank/DDBJ whole genome shotgun (WGS) entry which is preliminary data.</text>
</comment>
<dbReference type="PANTHER" id="PTHR36452">
    <property type="entry name" value="CHROMOSOME 12, WHOLE GENOME SHOTGUN SEQUENCE"/>
    <property type="match status" value="1"/>
</dbReference>
<reference evidence="1 2" key="1">
    <citation type="submission" date="2020-04" db="EMBL/GenBank/DDBJ databases">
        <authorList>
            <person name="Klaysubun C."/>
            <person name="Duangmal K."/>
            <person name="Lipun K."/>
        </authorList>
    </citation>
    <scope>NUCLEOTIDE SEQUENCE [LARGE SCALE GENOMIC DNA]</scope>
    <source>
        <strain evidence="1 2">DSM 45300</strain>
    </source>
</reference>
<keyword evidence="2" id="KW-1185">Reference proteome</keyword>
<dbReference type="Pfam" id="PF09365">
    <property type="entry name" value="DUF2461"/>
    <property type="match status" value="1"/>
</dbReference>